<gene>
    <name evidence="3" type="ORF">B9N62_09675</name>
</gene>
<dbReference type="EMBL" id="NDYO01000013">
    <property type="protein sequence ID" value="OUT10695.1"/>
    <property type="molecule type" value="Genomic_DNA"/>
</dbReference>
<evidence type="ECO:0000259" key="2">
    <source>
        <dbReference type="Pfam" id="PF03328"/>
    </source>
</evidence>
<protein>
    <submittedName>
        <fullName evidence="3">Citrate lyase beta subunit</fullName>
    </submittedName>
</protein>
<evidence type="ECO:0000313" key="3">
    <source>
        <dbReference type="EMBL" id="OUT10695.1"/>
    </source>
</evidence>
<dbReference type="SUPFAM" id="SSF51621">
    <property type="entry name" value="Phosphoenolpyruvate/pyruvate domain"/>
    <property type="match status" value="1"/>
</dbReference>
<dbReference type="RefSeq" id="WP_087585310.1">
    <property type="nucleotide sequence ID" value="NZ_CABMKR010000013.1"/>
</dbReference>
<dbReference type="GO" id="GO:0046872">
    <property type="term" value="F:metal ion binding"/>
    <property type="evidence" value="ECO:0007669"/>
    <property type="project" value="UniProtKB-KW"/>
</dbReference>
<keyword evidence="1" id="KW-0479">Metal-binding</keyword>
<accession>A0A1Y5MYA5</accession>
<dbReference type="Gene3D" id="3.20.20.60">
    <property type="entry name" value="Phosphoenolpyruvate-binding domains"/>
    <property type="match status" value="1"/>
</dbReference>
<evidence type="ECO:0000313" key="4">
    <source>
        <dbReference type="Proteomes" id="UP000195967"/>
    </source>
</evidence>
<dbReference type="Proteomes" id="UP000195967">
    <property type="component" value="Unassembled WGS sequence"/>
</dbReference>
<dbReference type="AlphaFoldDB" id="A0A1Y5MYA5"/>
<dbReference type="Pfam" id="PF03328">
    <property type="entry name" value="HpcH_HpaI"/>
    <property type="match status" value="1"/>
</dbReference>
<reference evidence="3 4" key="1">
    <citation type="submission" date="2017-04" db="EMBL/GenBank/DDBJ databases">
        <title>Complete genome of Campylobacter concisus ATCC 33237T and draft genomes for an additional eight well characterized C. concisus strains.</title>
        <authorList>
            <person name="Cornelius A.J."/>
            <person name="Miller W.G."/>
            <person name="Lastovica A.J."/>
            <person name="On S.L."/>
            <person name="French N.P."/>
            <person name="Vandenberg O."/>
            <person name="Biggs P.J."/>
        </authorList>
    </citation>
    <scope>NUCLEOTIDE SEQUENCE [LARGE SCALE GENOMIC DNA]</scope>
    <source>
        <strain evidence="3 4">Lasto28.99</strain>
    </source>
</reference>
<comment type="caution">
    <text evidence="3">The sequence shown here is derived from an EMBL/GenBank/DDBJ whole genome shotgun (WGS) entry which is preliminary data.</text>
</comment>
<dbReference type="InterPro" id="IPR005000">
    <property type="entry name" value="Aldolase/citrate-lyase_domain"/>
</dbReference>
<keyword evidence="3" id="KW-0456">Lyase</keyword>
<dbReference type="InterPro" id="IPR040442">
    <property type="entry name" value="Pyrv_kinase-like_dom_sf"/>
</dbReference>
<organism evidence="3 4">
    <name type="scientific">Campylobacter concisus</name>
    <dbReference type="NCBI Taxonomy" id="199"/>
    <lineage>
        <taxon>Bacteria</taxon>
        <taxon>Pseudomonadati</taxon>
        <taxon>Campylobacterota</taxon>
        <taxon>Epsilonproteobacteria</taxon>
        <taxon>Campylobacterales</taxon>
        <taxon>Campylobacteraceae</taxon>
        <taxon>Campylobacter</taxon>
    </lineage>
</organism>
<dbReference type="InterPro" id="IPR015813">
    <property type="entry name" value="Pyrv/PenolPyrv_kinase-like_dom"/>
</dbReference>
<proteinExistence type="predicted"/>
<dbReference type="GO" id="GO:0016829">
    <property type="term" value="F:lyase activity"/>
    <property type="evidence" value="ECO:0007669"/>
    <property type="project" value="UniProtKB-KW"/>
</dbReference>
<sequence>MNVLEYEMIDILKRLKDEYGVFEIKAEYENEGSRQEELCRLKDITSKVGLPIIMKIGGVEAVTDIYNAITLGVNGIIAPMAETKFAVSKFLGAINTFVAEDNRNDIEFAINVETITCYDNFDDILSLPNINTLSGVTIGRVDFTSSMGKDRGFADSDEMLKHCENIFTKARAKGLKCGLGGAISAKSCDFIKYLISKGLLDKYETRKIVYHKDAINNMEAGILAGVKFELAWLKSKRRYYHRIKSEDEKRIEMLEKRLSNK</sequence>
<name>A0A1Y5MYA5_9BACT</name>
<evidence type="ECO:0000256" key="1">
    <source>
        <dbReference type="ARBA" id="ARBA00022723"/>
    </source>
</evidence>
<feature type="domain" description="HpcH/HpaI aldolase/citrate lyase" evidence="2">
    <location>
        <begin position="64"/>
        <end position="176"/>
    </location>
</feature>